<dbReference type="GeneID" id="98050554"/>
<dbReference type="NCBIfam" id="NF005760">
    <property type="entry name" value="PRK07586.1"/>
    <property type="match status" value="1"/>
</dbReference>
<dbReference type="AlphaFoldDB" id="A0A852VWG9"/>
<feature type="domain" description="Thiamine pyrophosphate enzyme TPP-binding" evidence="3">
    <location>
        <begin position="371"/>
        <end position="511"/>
    </location>
</feature>
<dbReference type="GO" id="GO:0000287">
    <property type="term" value="F:magnesium ion binding"/>
    <property type="evidence" value="ECO:0007669"/>
    <property type="project" value="UniProtKB-ARBA"/>
</dbReference>
<dbReference type="CDD" id="cd07035">
    <property type="entry name" value="TPP_PYR_POX_like"/>
    <property type="match status" value="1"/>
</dbReference>
<evidence type="ECO:0000256" key="2">
    <source>
        <dbReference type="ARBA" id="ARBA00023052"/>
    </source>
</evidence>
<gene>
    <name evidence="5" type="ORF">HDA37_000734</name>
</gene>
<protein>
    <submittedName>
        <fullName evidence="5">Acetolactate synthase-1/2/3 large subunit</fullName>
        <ecNumber evidence="5">2.2.1.6</ecNumber>
    </submittedName>
</protein>
<dbReference type="InterPro" id="IPR011766">
    <property type="entry name" value="TPP_enzyme_TPP-bd"/>
</dbReference>
<dbReference type="SUPFAM" id="SSF52518">
    <property type="entry name" value="Thiamin diphosphate-binding fold (THDP-binding)"/>
    <property type="match status" value="2"/>
</dbReference>
<proteinExistence type="inferred from homology"/>
<feature type="domain" description="Thiamine pyrophosphate enzyme N-terminal TPP-binding" evidence="4">
    <location>
        <begin position="1"/>
        <end position="106"/>
    </location>
</feature>
<keyword evidence="6" id="KW-1185">Reference proteome</keyword>
<dbReference type="GO" id="GO:0003984">
    <property type="term" value="F:acetolactate synthase activity"/>
    <property type="evidence" value="ECO:0007669"/>
    <property type="project" value="UniProtKB-EC"/>
</dbReference>
<dbReference type="Pfam" id="PF02775">
    <property type="entry name" value="TPP_enzyme_C"/>
    <property type="match status" value="1"/>
</dbReference>
<dbReference type="Pfam" id="PF02776">
    <property type="entry name" value="TPP_enzyme_N"/>
    <property type="match status" value="1"/>
</dbReference>
<evidence type="ECO:0000259" key="4">
    <source>
        <dbReference type="Pfam" id="PF02776"/>
    </source>
</evidence>
<keyword evidence="5" id="KW-0808">Transferase</keyword>
<evidence type="ECO:0000313" key="6">
    <source>
        <dbReference type="Proteomes" id="UP000549695"/>
    </source>
</evidence>
<evidence type="ECO:0000259" key="3">
    <source>
        <dbReference type="Pfam" id="PF02775"/>
    </source>
</evidence>
<dbReference type="GO" id="GO:0050660">
    <property type="term" value="F:flavin adenine dinucleotide binding"/>
    <property type="evidence" value="ECO:0007669"/>
    <property type="project" value="TreeGrafter"/>
</dbReference>
<dbReference type="Gene3D" id="3.40.50.970">
    <property type="match status" value="2"/>
</dbReference>
<dbReference type="PANTHER" id="PTHR18968:SF86">
    <property type="entry name" value="ACETOLACTATE SYNTHASE LARGE SUBUNIT ILVX-RELATED"/>
    <property type="match status" value="1"/>
</dbReference>
<dbReference type="GO" id="GO:0030976">
    <property type="term" value="F:thiamine pyrophosphate binding"/>
    <property type="evidence" value="ECO:0007669"/>
    <property type="project" value="InterPro"/>
</dbReference>
<dbReference type="InterPro" id="IPR029061">
    <property type="entry name" value="THDP-binding"/>
</dbReference>
<name>A0A852VWG9_PSEA5</name>
<dbReference type="PANTHER" id="PTHR18968">
    <property type="entry name" value="THIAMINE PYROPHOSPHATE ENZYMES"/>
    <property type="match status" value="1"/>
</dbReference>
<dbReference type="InterPro" id="IPR045229">
    <property type="entry name" value="TPP_enz"/>
</dbReference>
<dbReference type="EMBL" id="JACCCZ010000001">
    <property type="protein sequence ID" value="NYG00449.1"/>
    <property type="molecule type" value="Genomic_DNA"/>
</dbReference>
<dbReference type="Proteomes" id="UP000549695">
    <property type="component" value="Unassembled WGS sequence"/>
</dbReference>
<comment type="caution">
    <text evidence="5">The sequence shown here is derived from an EMBL/GenBank/DDBJ whole genome shotgun (WGS) entry which is preliminary data.</text>
</comment>
<dbReference type="EC" id="2.2.1.6" evidence="5"/>
<sequence length="518" mass="51709">MRGAEALVGSLTAAGVDVCFMNPGTSEMHFVQALDAVPEMRGVLALFEGVATGAADAYARIAGKPAAVLLHLGPGLGNGLANLHNARRAGTPLLCVVGGHATDHVRFDAPLESDITAVARTVSGWVHTSGDVRDVAADAMRALAATGERGGQVATLVLPADVSWSEGASPAPPLPAAGPFPPDPSRVAAAADAVRAPGATLLLGGPALSAAGVDAAGRIAAATGTRLLVETFPRCWETGAGRTRIDKLAYFAEQAIAQLDGTSSLVLAGARSPVSFFGYPGVPGDLVPEGAAVVGLADPATDATAALEALADAVAGDADPALAPHEAPEPAPGALDVRGLCAAVAATLPQDAIVVDEALTAAASLAMSLQTAPRHTQIALTGGAIGMGLPAAVGAAVAAPDRPVVAVQADGSALYTAQALWTMARERLDVTVVLINNAAYSILRVELARTGAGEAAHSGRAGRMLDLSDPTPDFTALATGLGVPAERVTTTEGLLDALRRAQAEPGPHLVEAIVPALG</sequence>
<keyword evidence="2" id="KW-0786">Thiamine pyrophosphate</keyword>
<dbReference type="RefSeq" id="WP_312888288.1">
    <property type="nucleotide sequence ID" value="NZ_BAAAJZ010000005.1"/>
</dbReference>
<organism evidence="5 6">
    <name type="scientific">Pseudonocardia alni</name>
    <name type="common">Amycolata alni</name>
    <dbReference type="NCBI Taxonomy" id="33907"/>
    <lineage>
        <taxon>Bacteria</taxon>
        <taxon>Bacillati</taxon>
        <taxon>Actinomycetota</taxon>
        <taxon>Actinomycetes</taxon>
        <taxon>Pseudonocardiales</taxon>
        <taxon>Pseudonocardiaceae</taxon>
        <taxon>Pseudonocardia</taxon>
    </lineage>
</organism>
<dbReference type="CDD" id="cd02002">
    <property type="entry name" value="TPP_BFDC"/>
    <property type="match status" value="1"/>
</dbReference>
<evidence type="ECO:0000256" key="1">
    <source>
        <dbReference type="ARBA" id="ARBA00007812"/>
    </source>
</evidence>
<accession>A0A852VWG9</accession>
<comment type="similarity">
    <text evidence="1">Belongs to the TPP enzyme family.</text>
</comment>
<reference evidence="5 6" key="1">
    <citation type="submission" date="2020-07" db="EMBL/GenBank/DDBJ databases">
        <title>Sequencing the genomes of 1000 actinobacteria strains.</title>
        <authorList>
            <person name="Klenk H.-P."/>
        </authorList>
    </citation>
    <scope>NUCLEOTIDE SEQUENCE [LARGE SCALE GENOMIC DNA]</scope>
    <source>
        <strain evidence="5 6">DSM 44749</strain>
    </source>
</reference>
<dbReference type="InterPro" id="IPR012001">
    <property type="entry name" value="Thiamin_PyroP_enz_TPP-bd_dom"/>
</dbReference>
<evidence type="ECO:0000313" key="5">
    <source>
        <dbReference type="EMBL" id="NYG00449.1"/>
    </source>
</evidence>